<dbReference type="Proteomes" id="UP000789860">
    <property type="component" value="Unassembled WGS sequence"/>
</dbReference>
<dbReference type="EMBL" id="CAJVPM010001993">
    <property type="protein sequence ID" value="CAG8477977.1"/>
    <property type="molecule type" value="Genomic_DNA"/>
</dbReference>
<keyword evidence="2" id="KW-1185">Reference proteome</keyword>
<comment type="caution">
    <text evidence="1">The sequence shown here is derived from an EMBL/GenBank/DDBJ whole genome shotgun (WGS) entry which is preliminary data.</text>
</comment>
<sequence length="212" mass="25065">MTEYQTQIQQEEAVSQSTSVPKNSCQKLKKENKDDKTHQQLPEEKTPTYQGIPKLIQAGFKPDDKSDDHEFAAYLREKGYQPNQELKLERLRAEFTKIFLDKEYPQRQRKKIKRLDNCLQLRKIYCGNNNFPEQNLSIFSHLVNLEELYIDISNTDTDRGLEHLPDSLEKFYCLANRRKDAKCQAIFNLFANEQGIVETEYRKIKNFPQKLQ</sequence>
<name>A0ACA9KKG9_9GLOM</name>
<proteinExistence type="predicted"/>
<evidence type="ECO:0000313" key="1">
    <source>
        <dbReference type="EMBL" id="CAG8477977.1"/>
    </source>
</evidence>
<reference evidence="1" key="1">
    <citation type="submission" date="2021-06" db="EMBL/GenBank/DDBJ databases">
        <authorList>
            <person name="Kallberg Y."/>
            <person name="Tangrot J."/>
            <person name="Rosling A."/>
        </authorList>
    </citation>
    <scope>NUCLEOTIDE SEQUENCE</scope>
    <source>
        <strain evidence="1">AU212A</strain>
    </source>
</reference>
<evidence type="ECO:0000313" key="2">
    <source>
        <dbReference type="Proteomes" id="UP000789860"/>
    </source>
</evidence>
<gene>
    <name evidence="1" type="ORF">SCALOS_LOCUS2307</name>
</gene>
<protein>
    <submittedName>
        <fullName evidence="1">5227_t:CDS:1</fullName>
    </submittedName>
</protein>
<organism evidence="1 2">
    <name type="scientific">Scutellospora calospora</name>
    <dbReference type="NCBI Taxonomy" id="85575"/>
    <lineage>
        <taxon>Eukaryota</taxon>
        <taxon>Fungi</taxon>
        <taxon>Fungi incertae sedis</taxon>
        <taxon>Mucoromycota</taxon>
        <taxon>Glomeromycotina</taxon>
        <taxon>Glomeromycetes</taxon>
        <taxon>Diversisporales</taxon>
        <taxon>Gigasporaceae</taxon>
        <taxon>Scutellospora</taxon>
    </lineage>
</organism>
<accession>A0ACA9KKG9</accession>